<comment type="caution">
    <text evidence="3">The sequence shown here is derived from an EMBL/GenBank/DDBJ whole genome shotgun (WGS) entry which is preliminary data.</text>
</comment>
<feature type="domain" description="GmrSD restriction endonucleases N-terminal" evidence="1">
    <location>
        <begin position="10"/>
        <end position="245"/>
    </location>
</feature>
<gene>
    <name evidence="3" type="ORF">B0H50_1102</name>
</gene>
<organism evidence="3 4">
    <name type="scientific">Hallerella porci</name>
    <dbReference type="NCBI Taxonomy" id="1945871"/>
    <lineage>
        <taxon>Bacteria</taxon>
        <taxon>Pseudomonadati</taxon>
        <taxon>Fibrobacterota</taxon>
        <taxon>Fibrobacteria</taxon>
        <taxon>Fibrobacterales</taxon>
        <taxon>Fibrobacteraceae</taxon>
        <taxon>Hallerella</taxon>
    </lineage>
</organism>
<protein>
    <submittedName>
        <fullName evidence="3">Uncharacterized protein with ParB-like and HNH nuclease domain</fullName>
    </submittedName>
</protein>
<reference evidence="3 4" key="1">
    <citation type="submission" date="2018-05" db="EMBL/GenBank/DDBJ databases">
        <title>Animal gut microbial communities from fecal samples from Wisconsin, USA.</title>
        <authorList>
            <person name="Neumann A."/>
        </authorList>
    </citation>
    <scope>NUCLEOTIDE SEQUENCE [LARGE SCALE GENOMIC DNA]</scope>
    <source>
        <strain evidence="3 4">UWS4</strain>
    </source>
</reference>
<evidence type="ECO:0000259" key="2">
    <source>
        <dbReference type="Pfam" id="PF07510"/>
    </source>
</evidence>
<feature type="domain" description="GmrSD restriction endonucleases C-terminal" evidence="2">
    <location>
        <begin position="448"/>
        <end position="561"/>
    </location>
</feature>
<dbReference type="Proteomes" id="UP000245523">
    <property type="component" value="Unassembled WGS sequence"/>
</dbReference>
<keyword evidence="4" id="KW-1185">Reference proteome</keyword>
<dbReference type="InterPro" id="IPR004919">
    <property type="entry name" value="GmrSD_N"/>
</dbReference>
<dbReference type="EMBL" id="QGHD01000010">
    <property type="protein sequence ID" value="PWL01837.1"/>
    <property type="molecule type" value="Genomic_DNA"/>
</dbReference>
<dbReference type="PANTHER" id="PTHR35149">
    <property type="entry name" value="SLL5132 PROTEIN"/>
    <property type="match status" value="1"/>
</dbReference>
<proteinExistence type="predicted"/>
<sequence>MEFTARSQTIREIFSTKKEIVVPRFQREFVWEKDDALSTFWEDIISYIEVKDGKLSPSEYFLGNVVLIDDVQNQSEKERYVVDGQQRLTAITILLSALYDTFKNAKEEGLANKIYEYIVTSDDDGKKITLLRTESPKPFFQMRIQSQEKNTSYTPKSTEEKRLLGAYDYFFQNLSQKVLLKEFKDKFEQKFDYLDALKAVRDQLLSCVVVYVAVKSINDAYMIFEVLNAKGQPLNAVELIKNILFKELTEDAPIDKASEKWKKIKENVGTDEDVETFYRHFWLANYHFTNKKKLYQDFIERIAEQDYNQFLDNLVKASDIYKKIITPKLEDWKRAETVPIYYALSAFAIFHVTQVRTLILSLIGLYQKKMITIKTLTDTLLFLENFHFVFSAICSSRPSGLEIKYSKYSLQLQGATKHDIPRILKNFIKEMKEKIPPYETFRDNICKLRFTDDETKDKPLIQYIFAKLERFKIKTKELDILISSLEHIHSQSSPCEKEGWLGNLLPLDVQLNSDIGNKPLPVKIKAYAKSNFITVKEFCKEAQNKSDWMDEDIDSRTADIASELFYKVCKFK</sequence>
<name>A0ABX5LPY6_9BACT</name>
<accession>A0ABX5LPY6</accession>
<evidence type="ECO:0000313" key="3">
    <source>
        <dbReference type="EMBL" id="PWL01837.1"/>
    </source>
</evidence>
<evidence type="ECO:0000313" key="4">
    <source>
        <dbReference type="Proteomes" id="UP000245523"/>
    </source>
</evidence>
<dbReference type="InterPro" id="IPR011089">
    <property type="entry name" value="GmrSD_C"/>
</dbReference>
<dbReference type="Pfam" id="PF07510">
    <property type="entry name" value="GmrSD_C"/>
    <property type="match status" value="1"/>
</dbReference>
<evidence type="ECO:0000259" key="1">
    <source>
        <dbReference type="Pfam" id="PF03235"/>
    </source>
</evidence>
<dbReference type="RefSeq" id="WP_109587437.1">
    <property type="nucleotide sequence ID" value="NZ_QGHD01000010.1"/>
</dbReference>
<dbReference type="Pfam" id="PF03235">
    <property type="entry name" value="GmrSD_N"/>
    <property type="match status" value="1"/>
</dbReference>
<dbReference type="PANTHER" id="PTHR35149:SF1">
    <property type="entry name" value="DUF5655 DOMAIN-CONTAINING PROTEIN"/>
    <property type="match status" value="1"/>
</dbReference>